<evidence type="ECO:0000256" key="8">
    <source>
        <dbReference type="ARBA" id="ARBA00034055"/>
    </source>
</evidence>
<keyword evidence="5" id="KW-0378">Hydrolase</keyword>
<keyword evidence="4" id="KW-0255">Endonuclease</keyword>
<keyword evidence="9" id="KW-0732">Signal</keyword>
<evidence type="ECO:0000256" key="7">
    <source>
        <dbReference type="ARBA" id="ARBA00034016"/>
    </source>
</evidence>
<dbReference type="GO" id="GO:0004522">
    <property type="term" value="F:ribonuclease A activity"/>
    <property type="evidence" value="ECO:0007669"/>
    <property type="project" value="UniProtKB-EC"/>
</dbReference>
<dbReference type="GO" id="GO:0045087">
    <property type="term" value="P:innate immune response"/>
    <property type="evidence" value="ECO:0007669"/>
    <property type="project" value="TreeGrafter"/>
</dbReference>
<dbReference type="GO" id="GO:0050830">
    <property type="term" value="P:defense response to Gram-positive bacterium"/>
    <property type="evidence" value="ECO:0007669"/>
    <property type="project" value="TreeGrafter"/>
</dbReference>
<dbReference type="PANTHER" id="PTHR11437">
    <property type="entry name" value="RIBONUCLEASE"/>
    <property type="match status" value="1"/>
</dbReference>
<dbReference type="GO" id="GO:0003676">
    <property type="term" value="F:nucleic acid binding"/>
    <property type="evidence" value="ECO:0007669"/>
    <property type="project" value="InterPro"/>
</dbReference>
<reference evidence="11 12" key="1">
    <citation type="submission" date="2013-11" db="EMBL/GenBank/DDBJ databases">
        <title>The Damaraland mole rat (Fukomys damarensis) genome and evolution of African mole rats.</title>
        <authorList>
            <person name="Gladyshev V.N."/>
            <person name="Fang X."/>
        </authorList>
    </citation>
    <scope>NUCLEOTIDE SEQUENCE [LARGE SCALE GENOMIC DNA]</scope>
    <source>
        <tissue evidence="11">Liver</tissue>
    </source>
</reference>
<feature type="domain" description="Ribonuclease A-domain" evidence="10">
    <location>
        <begin position="32"/>
        <end position="156"/>
    </location>
</feature>
<evidence type="ECO:0000256" key="9">
    <source>
        <dbReference type="SAM" id="SignalP"/>
    </source>
</evidence>
<dbReference type="EMBL" id="KN122898">
    <property type="protein sequence ID" value="KFO27569.1"/>
    <property type="molecule type" value="Genomic_DNA"/>
</dbReference>
<dbReference type="EC" id="4.6.1.18" evidence="2"/>
<evidence type="ECO:0000256" key="3">
    <source>
        <dbReference type="ARBA" id="ARBA00022722"/>
    </source>
</evidence>
<evidence type="ECO:0000256" key="2">
    <source>
        <dbReference type="ARBA" id="ARBA00012569"/>
    </source>
</evidence>
<accession>A0A091D628</accession>
<sequence>MTSARPRCFCLPLLLLLGLWVAEIPVSAKPRNMTSAQWFATQHVQPKPQNCNPAMGRINKYTKHCKPLNSFLHASFSSVAATCQTPGIPCKNGHKNCHQSSHTVSLTMCKHTSGRYPNCRYKENHQNASYIVACDPPQKKDSGKFHLVPVHLDRII</sequence>
<evidence type="ECO:0000256" key="6">
    <source>
        <dbReference type="ARBA" id="ARBA00023239"/>
    </source>
</evidence>
<evidence type="ECO:0000256" key="4">
    <source>
        <dbReference type="ARBA" id="ARBA00022759"/>
    </source>
</evidence>
<dbReference type="InterPro" id="IPR036816">
    <property type="entry name" value="RNaseA-like_dom_sf"/>
</dbReference>
<dbReference type="OMA" id="MTPSQWF"/>
<feature type="signal peptide" evidence="9">
    <location>
        <begin position="1"/>
        <end position="28"/>
    </location>
</feature>
<dbReference type="STRING" id="885580.ENSFDAP00000011464"/>
<dbReference type="Proteomes" id="UP000028990">
    <property type="component" value="Unassembled WGS sequence"/>
</dbReference>
<keyword evidence="6" id="KW-0456">Lyase</keyword>
<dbReference type="PANTHER" id="PTHR11437:SF31">
    <property type="entry name" value="RIBONUCLEASE 7"/>
    <property type="match status" value="1"/>
</dbReference>
<dbReference type="FunFam" id="3.10.130.10:FF:000001">
    <property type="entry name" value="Ribonuclease pancreatic"/>
    <property type="match status" value="1"/>
</dbReference>
<keyword evidence="12" id="KW-1185">Reference proteome</keyword>
<dbReference type="CDD" id="cd06265">
    <property type="entry name" value="RNase_A_canonical"/>
    <property type="match status" value="1"/>
</dbReference>
<protein>
    <recommendedName>
        <fullName evidence="2">pancreatic ribonuclease</fullName>
        <ecNumber evidence="2">4.6.1.18</ecNumber>
    </recommendedName>
</protein>
<evidence type="ECO:0000259" key="10">
    <source>
        <dbReference type="SMART" id="SM00092"/>
    </source>
</evidence>
<evidence type="ECO:0000256" key="1">
    <source>
        <dbReference type="ARBA" id="ARBA00005600"/>
    </source>
</evidence>
<dbReference type="SUPFAM" id="SSF54076">
    <property type="entry name" value="RNase A-like"/>
    <property type="match status" value="1"/>
</dbReference>
<comment type="similarity">
    <text evidence="1">Belongs to the pancreatic ribonuclease family.</text>
</comment>
<proteinExistence type="inferred from homology"/>
<dbReference type="SMART" id="SM00092">
    <property type="entry name" value="RNAse_Pc"/>
    <property type="match status" value="1"/>
</dbReference>
<name>A0A091D628_FUKDA</name>
<dbReference type="InterPro" id="IPR023412">
    <property type="entry name" value="RNaseA_domain"/>
</dbReference>
<organism evidence="11 12">
    <name type="scientific">Fukomys damarensis</name>
    <name type="common">Damaraland mole rat</name>
    <name type="synonym">Cryptomys damarensis</name>
    <dbReference type="NCBI Taxonomy" id="885580"/>
    <lineage>
        <taxon>Eukaryota</taxon>
        <taxon>Metazoa</taxon>
        <taxon>Chordata</taxon>
        <taxon>Craniata</taxon>
        <taxon>Vertebrata</taxon>
        <taxon>Euteleostomi</taxon>
        <taxon>Mammalia</taxon>
        <taxon>Eutheria</taxon>
        <taxon>Euarchontoglires</taxon>
        <taxon>Glires</taxon>
        <taxon>Rodentia</taxon>
        <taxon>Hystricomorpha</taxon>
        <taxon>Bathyergidae</taxon>
        <taxon>Fukomys</taxon>
    </lineage>
</organism>
<dbReference type="Gene3D" id="3.10.130.10">
    <property type="entry name" value="Ribonuclease A-like domain"/>
    <property type="match status" value="1"/>
</dbReference>
<dbReference type="AlphaFoldDB" id="A0A091D628"/>
<evidence type="ECO:0000313" key="11">
    <source>
        <dbReference type="EMBL" id="KFO27569.1"/>
    </source>
</evidence>
<dbReference type="GO" id="GO:0050829">
    <property type="term" value="P:defense response to Gram-negative bacterium"/>
    <property type="evidence" value="ECO:0007669"/>
    <property type="project" value="TreeGrafter"/>
</dbReference>
<dbReference type="OrthoDB" id="9450033at2759"/>
<dbReference type="eggNOG" id="ENOG502TDZ3">
    <property type="taxonomic scope" value="Eukaryota"/>
</dbReference>
<comment type="catalytic activity">
    <reaction evidence="8">
        <text>an [RNA] containing cytidine + H2O = an [RNA]-3'-cytidine-3'-phosphate + a 5'-hydroxy-ribonucleotide-3'-[RNA].</text>
        <dbReference type="EC" id="4.6.1.18"/>
    </reaction>
</comment>
<keyword evidence="3" id="KW-0540">Nuclease</keyword>
<comment type="catalytic activity">
    <reaction evidence="7">
        <text>an [RNA] containing uridine + H2O = an [RNA]-3'-uridine-3'-phosphate + a 5'-hydroxy-ribonucleotide-3'-[RNA].</text>
        <dbReference type="EC" id="4.6.1.18"/>
    </reaction>
</comment>
<evidence type="ECO:0000256" key="5">
    <source>
        <dbReference type="ARBA" id="ARBA00022801"/>
    </source>
</evidence>
<gene>
    <name evidence="11" type="ORF">H920_11111</name>
</gene>
<evidence type="ECO:0000313" key="12">
    <source>
        <dbReference type="Proteomes" id="UP000028990"/>
    </source>
</evidence>
<dbReference type="GO" id="GO:0016787">
    <property type="term" value="F:hydrolase activity"/>
    <property type="evidence" value="ECO:0007669"/>
    <property type="project" value="UniProtKB-KW"/>
</dbReference>
<feature type="chain" id="PRO_5001872862" description="pancreatic ribonuclease" evidence="9">
    <location>
        <begin position="29"/>
        <end position="156"/>
    </location>
</feature>
<dbReference type="GO" id="GO:0050832">
    <property type="term" value="P:defense response to fungus"/>
    <property type="evidence" value="ECO:0007669"/>
    <property type="project" value="TreeGrafter"/>
</dbReference>
<dbReference type="PRINTS" id="PR00794">
    <property type="entry name" value="RIBONUCLEASE"/>
</dbReference>
<dbReference type="InterPro" id="IPR001427">
    <property type="entry name" value="RNaseA"/>
</dbReference>
<dbReference type="GO" id="GO:0005615">
    <property type="term" value="C:extracellular space"/>
    <property type="evidence" value="ECO:0007669"/>
    <property type="project" value="TreeGrafter"/>
</dbReference>
<dbReference type="Pfam" id="PF00074">
    <property type="entry name" value="RnaseA"/>
    <property type="match status" value="1"/>
</dbReference>